<dbReference type="SUPFAM" id="SSF88723">
    <property type="entry name" value="PIN domain-like"/>
    <property type="match status" value="1"/>
</dbReference>
<proteinExistence type="predicted"/>
<dbReference type="InterPro" id="IPR006086">
    <property type="entry name" value="XPG-I_dom"/>
</dbReference>
<sequence length="316" mass="35761">MEKRGIVDAVWSEDGDTLMFGSKLMIRTHYKNKAGKEAGKRGGDKSTTHFQVHRVDDIARRYPGLDREGLVLHAVLNGGDYDPKGLKNFGPEASLKAAQYGLGKELCNISEAGLQQWRQKLIAYLQEVKSPAKVPDHFPNFRHINYYREPLVSKQFPNFDFFAHIDELSMRVFLQTRFNFDKNYLKWIVPMLLVRALIQTKKGQEANNRCYQIDFRQKRDRVESKATFRVSAVSILELTQNQSDTVECELPTYILEYALPDAMPKDQTRKMPLSAKKTAVVQKSIASPAGILQPTSGKKRGRPAKESVSAGSPSPV</sequence>
<comment type="caution">
    <text evidence="3">The sequence shown here is derived from an EMBL/GenBank/DDBJ whole genome shotgun (WGS) entry which is preliminary data.</text>
</comment>
<dbReference type="SUPFAM" id="SSF47807">
    <property type="entry name" value="5' to 3' exonuclease, C-terminal subdomain"/>
    <property type="match status" value="1"/>
</dbReference>
<organism evidence="3 4">
    <name type="scientific">Phlyctema vagabunda</name>
    <dbReference type="NCBI Taxonomy" id="108571"/>
    <lineage>
        <taxon>Eukaryota</taxon>
        <taxon>Fungi</taxon>
        <taxon>Dikarya</taxon>
        <taxon>Ascomycota</taxon>
        <taxon>Pezizomycotina</taxon>
        <taxon>Leotiomycetes</taxon>
        <taxon>Helotiales</taxon>
        <taxon>Dermateaceae</taxon>
        <taxon>Phlyctema</taxon>
    </lineage>
</organism>
<dbReference type="InterPro" id="IPR029060">
    <property type="entry name" value="PIN-like_dom_sf"/>
</dbReference>
<evidence type="ECO:0000259" key="2">
    <source>
        <dbReference type="Pfam" id="PF00867"/>
    </source>
</evidence>
<dbReference type="Pfam" id="PF00867">
    <property type="entry name" value="XPG_I"/>
    <property type="match status" value="1"/>
</dbReference>
<dbReference type="EMBL" id="JBFCZG010000004">
    <property type="protein sequence ID" value="KAL3422951.1"/>
    <property type="molecule type" value="Genomic_DNA"/>
</dbReference>
<accession>A0ABR4PHZ0</accession>
<evidence type="ECO:0000313" key="3">
    <source>
        <dbReference type="EMBL" id="KAL3422951.1"/>
    </source>
</evidence>
<name>A0ABR4PHZ0_9HELO</name>
<keyword evidence="4" id="KW-1185">Reference proteome</keyword>
<dbReference type="InterPro" id="IPR006084">
    <property type="entry name" value="XPG/Rad2"/>
</dbReference>
<dbReference type="InterPro" id="IPR036279">
    <property type="entry name" value="5-3_exonuclease_C_sf"/>
</dbReference>
<protein>
    <recommendedName>
        <fullName evidence="2">XPG-I domain-containing protein</fullName>
    </recommendedName>
</protein>
<feature type="region of interest" description="Disordered" evidence="1">
    <location>
        <begin position="281"/>
        <end position="316"/>
    </location>
</feature>
<gene>
    <name evidence="3" type="ORF">PVAG01_04698</name>
</gene>
<dbReference type="Proteomes" id="UP001629113">
    <property type="component" value="Unassembled WGS sequence"/>
</dbReference>
<reference evidence="3 4" key="1">
    <citation type="submission" date="2024-06" db="EMBL/GenBank/DDBJ databases">
        <title>Complete genome of Phlyctema vagabunda strain 19-DSS-EL-015.</title>
        <authorList>
            <person name="Fiorenzani C."/>
        </authorList>
    </citation>
    <scope>NUCLEOTIDE SEQUENCE [LARGE SCALE GENOMIC DNA]</scope>
    <source>
        <strain evidence="3 4">19-DSS-EL-015</strain>
    </source>
</reference>
<dbReference type="PANTHER" id="PTHR11081">
    <property type="entry name" value="FLAP ENDONUCLEASE FAMILY MEMBER"/>
    <property type="match status" value="1"/>
</dbReference>
<dbReference type="Gene3D" id="3.40.50.1010">
    <property type="entry name" value="5'-nuclease"/>
    <property type="match status" value="1"/>
</dbReference>
<feature type="domain" description="XPG-I" evidence="2">
    <location>
        <begin position="1"/>
        <end position="80"/>
    </location>
</feature>
<dbReference type="PANTHER" id="PTHR11081:SF62">
    <property type="entry name" value="XPG-I DOMAIN-CONTAINING PROTEIN"/>
    <property type="match status" value="1"/>
</dbReference>
<evidence type="ECO:0000256" key="1">
    <source>
        <dbReference type="SAM" id="MobiDB-lite"/>
    </source>
</evidence>
<evidence type="ECO:0000313" key="4">
    <source>
        <dbReference type="Proteomes" id="UP001629113"/>
    </source>
</evidence>